<gene>
    <name evidence="2" type="ORF">DI487_05885</name>
</gene>
<feature type="transmembrane region" description="Helical" evidence="1">
    <location>
        <begin position="112"/>
        <end position="134"/>
    </location>
</feature>
<keyword evidence="1" id="KW-1133">Transmembrane helix</keyword>
<keyword evidence="1" id="KW-0472">Membrane</keyword>
<evidence type="ECO:0000256" key="1">
    <source>
        <dbReference type="SAM" id="Phobius"/>
    </source>
</evidence>
<evidence type="ECO:0000313" key="3">
    <source>
        <dbReference type="Proteomes" id="UP000245429"/>
    </source>
</evidence>
<keyword evidence="3" id="KW-1185">Reference proteome</keyword>
<dbReference type="KEGG" id="fse:DI487_05885"/>
<evidence type="ECO:0000313" key="2">
    <source>
        <dbReference type="EMBL" id="AWM13436.1"/>
    </source>
</evidence>
<reference evidence="2 3" key="1">
    <citation type="submission" date="2018-05" db="EMBL/GenBank/DDBJ databases">
        <title>Flavobacterium sp. MEBiC07310.</title>
        <authorList>
            <person name="Baek K."/>
        </authorList>
    </citation>
    <scope>NUCLEOTIDE SEQUENCE [LARGE SCALE GENOMIC DNA]</scope>
    <source>
        <strain evidence="2 3">MEBiC07310</strain>
    </source>
</reference>
<proteinExistence type="predicted"/>
<accession>A0A2U8QU80</accession>
<organism evidence="2 3">
    <name type="scientific">Flavobacterium sediminis</name>
    <dbReference type="NCBI Taxonomy" id="2201181"/>
    <lineage>
        <taxon>Bacteria</taxon>
        <taxon>Pseudomonadati</taxon>
        <taxon>Bacteroidota</taxon>
        <taxon>Flavobacteriia</taxon>
        <taxon>Flavobacteriales</taxon>
        <taxon>Flavobacteriaceae</taxon>
        <taxon>Flavobacterium</taxon>
    </lineage>
</organism>
<feature type="transmembrane region" description="Helical" evidence="1">
    <location>
        <begin position="12"/>
        <end position="31"/>
    </location>
</feature>
<keyword evidence="1" id="KW-0812">Transmembrane</keyword>
<dbReference type="OrthoDB" id="1132160at2"/>
<dbReference type="Proteomes" id="UP000245429">
    <property type="component" value="Chromosome"/>
</dbReference>
<protein>
    <submittedName>
        <fullName evidence="2">Rod shape-determining protein MreD</fullName>
    </submittedName>
</protein>
<dbReference type="EMBL" id="CP029463">
    <property type="protein sequence ID" value="AWM13436.1"/>
    <property type="molecule type" value="Genomic_DNA"/>
</dbReference>
<dbReference type="AlphaFoldDB" id="A0A2U8QU80"/>
<feature type="transmembrane region" description="Helical" evidence="1">
    <location>
        <begin position="140"/>
        <end position="162"/>
    </location>
</feature>
<sequence length="167" mass="19584">MNIFLENIVRFIVLLIFQVLLFNNINLFGFLNPYPYLLFILLYPVNGNRSILLITSFLLGLFLDMFCNSGGIHAASCLIIAYIRPSLFRFSFGLSYEYQTIKIADKITSERITFLILSIFIHHFVLFLLEFFRLSLFIDIIWKTVTTTLFTFVVCLLIIYLIKPNKR</sequence>
<name>A0A2U8QU80_9FLAO</name>
<feature type="transmembrane region" description="Helical" evidence="1">
    <location>
        <begin position="51"/>
        <end position="83"/>
    </location>
</feature>